<gene>
    <name evidence="7" type="ORF">I4I82_01065</name>
</gene>
<dbReference type="RefSeq" id="WP_218589684.1">
    <property type="nucleotide sequence ID" value="NZ_JADQDE010000077.1"/>
</dbReference>
<evidence type="ECO:0000259" key="6">
    <source>
        <dbReference type="PROSITE" id="PS50045"/>
    </source>
</evidence>
<evidence type="ECO:0000313" key="8">
    <source>
        <dbReference type="Proteomes" id="UP000694300"/>
    </source>
</evidence>
<dbReference type="InterPro" id="IPR002197">
    <property type="entry name" value="HTH_Fis"/>
</dbReference>
<protein>
    <submittedName>
        <fullName evidence="7">GAF domain-containing protein</fullName>
    </submittedName>
</protein>
<keyword evidence="4" id="KW-0238">DNA-binding</keyword>
<dbReference type="InterPro" id="IPR003018">
    <property type="entry name" value="GAF"/>
</dbReference>
<keyword evidence="3" id="KW-0805">Transcription regulation</keyword>
<organism evidence="7 8">
    <name type="scientific">Pseudonocardia oceani</name>
    <dbReference type="NCBI Taxonomy" id="2792013"/>
    <lineage>
        <taxon>Bacteria</taxon>
        <taxon>Bacillati</taxon>
        <taxon>Actinomycetota</taxon>
        <taxon>Actinomycetes</taxon>
        <taxon>Pseudonocardiales</taxon>
        <taxon>Pseudonocardiaceae</taxon>
        <taxon>Pseudonocardia</taxon>
    </lineage>
</organism>
<evidence type="ECO:0000313" key="7">
    <source>
        <dbReference type="EMBL" id="MBW0126285.1"/>
    </source>
</evidence>
<comment type="caution">
    <text evidence="7">The sequence shown here is derived from an EMBL/GenBank/DDBJ whole genome shotgun (WGS) entry which is preliminary data.</text>
</comment>
<feature type="domain" description="Sigma-54 factor interaction" evidence="6">
    <location>
        <begin position="452"/>
        <end position="506"/>
    </location>
</feature>
<evidence type="ECO:0000256" key="3">
    <source>
        <dbReference type="ARBA" id="ARBA00023015"/>
    </source>
</evidence>
<dbReference type="PROSITE" id="PS50045">
    <property type="entry name" value="SIGMA54_INTERACT_4"/>
    <property type="match status" value="1"/>
</dbReference>
<dbReference type="InterPro" id="IPR002078">
    <property type="entry name" value="Sigma_54_int"/>
</dbReference>
<keyword evidence="2" id="KW-0067">ATP-binding</keyword>
<dbReference type="Pfam" id="PF02954">
    <property type="entry name" value="HTH_8"/>
    <property type="match status" value="1"/>
</dbReference>
<reference evidence="7 8" key="1">
    <citation type="submission" date="2020-11" db="EMBL/GenBank/DDBJ databases">
        <title>Pseudonocardia abyssalis sp. nov. and Pseudonocardia oceani sp. nov., description and phylogenomic analysis of two novel actinomycetes isolated from the deep Southern Ocean.</title>
        <authorList>
            <person name="Parra J."/>
        </authorList>
    </citation>
    <scope>NUCLEOTIDE SEQUENCE [LARGE SCALE GENOMIC DNA]</scope>
    <source>
        <strain evidence="8">KRD185</strain>
    </source>
</reference>
<dbReference type="PANTHER" id="PTHR32071">
    <property type="entry name" value="TRANSCRIPTIONAL REGULATORY PROTEIN"/>
    <property type="match status" value="1"/>
</dbReference>
<sequence length="579" mass="62550">MTILQHAVAHQREAFLEGRTPSTMRPEIAVSWRRCSYLDVPVDTMTPRYAPDFDHEAPLVRAARPVLDHVNERLGDLGISFLLTDASARILNRTSSNTNLLRRLDAVSAAEGFVFAEGDVGTNGVGTALELGRTVRVDGHEHYAEDLHEFTCVGAPIRSVDRRLHGLLDVTCAADHHNSLVEYIAEQTAEQIEQRLWAQQSGAERALLDRFVAASRRVRHDFFVISERLLISSPRAAQLLDGAEQALVWEQVTRLLRSPDASEAEVELADGRMVVMHGESMSDGGDEIGAIVEIREAPRAESGPTGGGRTPAVGLPGLVGTDPAWLRACLEIAARARERVVVVSGEPGVGKTAVAEAVHRHLGGDGPLVVRDAESMTVDGPSAWMSSLRSVLVGEPGTVVVRHVDGVSPAALRTVTSLLHGARGQGWHCLATAGTQHLPMTAGHEDQRCAAVALPPLRNRTNDIPALVRSFAAPRRLAPEVISLLMRTPWPGNTRDLRSAIDQALTVTRGSEVHLGDLPDDLRARAYRRRMSRFEQAELSAIMDAMSEAAGNKKAAAALLGISRSTLYRKLEAAGIGLS</sequence>
<keyword evidence="8" id="KW-1185">Reference proteome</keyword>
<name>A0ABS6U228_9PSEU</name>
<dbReference type="Pfam" id="PF01590">
    <property type="entry name" value="GAF"/>
    <property type="match status" value="1"/>
</dbReference>
<keyword evidence="5" id="KW-0804">Transcription</keyword>
<evidence type="ECO:0000256" key="1">
    <source>
        <dbReference type="ARBA" id="ARBA00022741"/>
    </source>
</evidence>
<dbReference type="Pfam" id="PF25601">
    <property type="entry name" value="AAA_lid_14"/>
    <property type="match status" value="1"/>
</dbReference>
<evidence type="ECO:0000256" key="4">
    <source>
        <dbReference type="ARBA" id="ARBA00023125"/>
    </source>
</evidence>
<evidence type="ECO:0000256" key="5">
    <source>
        <dbReference type="ARBA" id="ARBA00023163"/>
    </source>
</evidence>
<dbReference type="InterPro" id="IPR058031">
    <property type="entry name" value="AAA_lid_NorR"/>
</dbReference>
<dbReference type="EMBL" id="JADQDF010000001">
    <property type="protein sequence ID" value="MBW0126285.1"/>
    <property type="molecule type" value="Genomic_DNA"/>
</dbReference>
<dbReference type="Proteomes" id="UP000694300">
    <property type="component" value="Unassembled WGS sequence"/>
</dbReference>
<proteinExistence type="predicted"/>
<keyword evidence="1" id="KW-0547">Nucleotide-binding</keyword>
<evidence type="ECO:0000256" key="2">
    <source>
        <dbReference type="ARBA" id="ARBA00022840"/>
    </source>
</evidence>
<accession>A0ABS6U228</accession>